<protein>
    <recommendedName>
        <fullName evidence="5">Nitrile hydratase subunit beta</fullName>
        <shortName evidence="5">NHase</shortName>
        <ecNumber evidence="5">4.2.1.84</ecNumber>
    </recommendedName>
</protein>
<dbReference type="InterPro" id="IPR049054">
    <property type="entry name" value="CN_hydtase_beta-like_N"/>
</dbReference>
<dbReference type="RefSeq" id="WP_163771193.1">
    <property type="nucleotide sequence ID" value="NZ_JAAGXA010000003.1"/>
</dbReference>
<dbReference type="Gene3D" id="1.10.472.20">
    <property type="entry name" value="Nitrile hydratase, beta subunit"/>
    <property type="match status" value="1"/>
</dbReference>
<sequence>MNGVFDLAGTDGVGPVVVPDDEPIFRAEWEKAVFPMFAMCFRAGFFGVDQFRHGIEQIDPAVYLRSPYYEHWVHTVEHFGAKLGKLDLAELDRRTEHYLANPDAPLPAHEDDPELLAFVEAVVPAGAPAGRPSDKVARFAVGDVVRIDRSSPKGHTRRARYVRGAVGEIVLHHGPMIYPDSAGNGLGEDPEHVYTVRFSNAELWGEEHAEPNGAVYFDVWDPYLELVTPAAGSAAAAPATPEGASA</sequence>
<evidence type="ECO:0000256" key="5">
    <source>
        <dbReference type="PIRNR" id="PIRNR001427"/>
    </source>
</evidence>
<dbReference type="Gene3D" id="2.30.30.50">
    <property type="match status" value="1"/>
</dbReference>
<dbReference type="EC" id="4.2.1.84" evidence="5"/>
<evidence type="ECO:0000259" key="7">
    <source>
        <dbReference type="Pfam" id="PF21006"/>
    </source>
</evidence>
<dbReference type="InterPro" id="IPR003168">
    <property type="entry name" value="Nitrile_hydratase_bsu"/>
</dbReference>
<dbReference type="AlphaFoldDB" id="A0A6P0HGX5"/>
<evidence type="ECO:0000256" key="3">
    <source>
        <dbReference type="ARBA" id="ARBA00023239"/>
    </source>
</evidence>
<dbReference type="Pfam" id="PF02211">
    <property type="entry name" value="NHase_beta_C"/>
    <property type="match status" value="1"/>
</dbReference>
<dbReference type="Pfam" id="PF21006">
    <property type="entry name" value="NHase_beta_N"/>
    <property type="match status" value="1"/>
</dbReference>
<comment type="similarity">
    <text evidence="2 5">Belongs to the nitrile hydratase subunit beta family.</text>
</comment>
<evidence type="ECO:0000256" key="4">
    <source>
        <dbReference type="ARBA" id="ARBA00044877"/>
    </source>
</evidence>
<proteinExistence type="inferred from homology"/>
<evidence type="ECO:0000313" key="9">
    <source>
        <dbReference type="Proteomes" id="UP000468687"/>
    </source>
</evidence>
<dbReference type="GO" id="GO:0018822">
    <property type="term" value="F:nitrile hydratase activity"/>
    <property type="evidence" value="ECO:0007669"/>
    <property type="project" value="UniProtKB-EC"/>
</dbReference>
<comment type="function">
    <text evidence="1 5">NHase catalyzes the hydration of various nitrile compounds to the corresponding amides.</text>
</comment>
<evidence type="ECO:0000256" key="1">
    <source>
        <dbReference type="ARBA" id="ARBA00004042"/>
    </source>
</evidence>
<dbReference type="SUPFAM" id="SSF50090">
    <property type="entry name" value="Electron transport accessory proteins"/>
    <property type="match status" value="1"/>
</dbReference>
<keyword evidence="3 5" id="KW-0456">Lyase</keyword>
<feature type="domain" description="Nitrile hydratase beta subunit-like N-terminal" evidence="7">
    <location>
        <begin position="1"/>
        <end position="109"/>
    </location>
</feature>
<evidence type="ECO:0000259" key="6">
    <source>
        <dbReference type="Pfam" id="PF02211"/>
    </source>
</evidence>
<dbReference type="InterPro" id="IPR008990">
    <property type="entry name" value="Elect_transpt_acc-like_dom_sf"/>
</dbReference>
<keyword evidence="9" id="KW-1185">Reference proteome</keyword>
<comment type="catalytic activity">
    <reaction evidence="4 5">
        <text>an aliphatic primary amide = an aliphatic nitrile + H2O</text>
        <dbReference type="Rhea" id="RHEA:12673"/>
        <dbReference type="ChEBI" id="CHEBI:15377"/>
        <dbReference type="ChEBI" id="CHEBI:65285"/>
        <dbReference type="ChEBI" id="CHEBI:80291"/>
        <dbReference type="EC" id="4.2.1.84"/>
    </reaction>
</comment>
<comment type="caution">
    <text evidence="8">The sequence shown here is derived from an EMBL/GenBank/DDBJ whole genome shotgun (WGS) entry which is preliminary data.</text>
</comment>
<organism evidence="8 9">
    <name type="scientific">Nocardioides zeae</name>
    <dbReference type="NCBI Taxonomy" id="1457234"/>
    <lineage>
        <taxon>Bacteria</taxon>
        <taxon>Bacillati</taxon>
        <taxon>Actinomycetota</taxon>
        <taxon>Actinomycetes</taxon>
        <taxon>Propionibacteriales</taxon>
        <taxon>Nocardioidaceae</taxon>
        <taxon>Nocardioides</taxon>
    </lineage>
</organism>
<feature type="domain" description="Nitrile hydratase beta subunit" evidence="6">
    <location>
        <begin position="128"/>
        <end position="225"/>
    </location>
</feature>
<dbReference type="GO" id="GO:0046914">
    <property type="term" value="F:transition metal ion binding"/>
    <property type="evidence" value="ECO:0007669"/>
    <property type="project" value="InterPro"/>
</dbReference>
<evidence type="ECO:0000313" key="8">
    <source>
        <dbReference type="EMBL" id="NEN77831.1"/>
    </source>
</evidence>
<accession>A0A6P0HGX5</accession>
<dbReference type="InterPro" id="IPR042262">
    <property type="entry name" value="CN_hydtase_beta_C"/>
</dbReference>
<dbReference type="NCBIfam" id="TIGR03888">
    <property type="entry name" value="nitrile_beta"/>
    <property type="match status" value="1"/>
</dbReference>
<dbReference type="PIRSF" id="PIRSF001427">
    <property type="entry name" value="NHase_beta"/>
    <property type="match status" value="1"/>
</dbReference>
<dbReference type="Proteomes" id="UP000468687">
    <property type="component" value="Unassembled WGS sequence"/>
</dbReference>
<dbReference type="EMBL" id="JAAGXA010000003">
    <property type="protein sequence ID" value="NEN77831.1"/>
    <property type="molecule type" value="Genomic_DNA"/>
</dbReference>
<evidence type="ECO:0000256" key="2">
    <source>
        <dbReference type="ARBA" id="ARBA00009098"/>
    </source>
</evidence>
<reference evidence="8 9" key="1">
    <citation type="journal article" date="2014" name="Int. J. Syst. Evol. Microbiol.">
        <title>Nocardioides zeae sp. nov., isolated from the stem of Zea mays.</title>
        <authorList>
            <person name="Glaeser S.P."/>
            <person name="McInroy J.A."/>
            <person name="Busse H.J."/>
            <person name="Kampfer P."/>
        </authorList>
    </citation>
    <scope>NUCLEOTIDE SEQUENCE [LARGE SCALE GENOMIC DNA]</scope>
    <source>
        <strain evidence="8 9">JCM 30728</strain>
    </source>
</reference>
<dbReference type="InterPro" id="IPR024690">
    <property type="entry name" value="CN_hydtase_beta_dom_C"/>
</dbReference>
<name>A0A6P0HGX5_9ACTN</name>
<gene>
    <name evidence="8" type="primary">nthB</name>
    <name evidence="8" type="ORF">G3T38_06030</name>
</gene>